<dbReference type="Pfam" id="PF03466">
    <property type="entry name" value="LysR_substrate"/>
    <property type="match status" value="1"/>
</dbReference>
<keyword evidence="2" id="KW-0805">Transcription regulation</keyword>
<dbReference type="Gene3D" id="3.40.190.290">
    <property type="match status" value="1"/>
</dbReference>
<dbReference type="EMBL" id="UGQW01000002">
    <property type="protein sequence ID" value="STZ68738.1"/>
    <property type="molecule type" value="Genomic_DNA"/>
</dbReference>
<dbReference type="GO" id="GO:0003700">
    <property type="term" value="F:DNA-binding transcription factor activity"/>
    <property type="evidence" value="ECO:0007669"/>
    <property type="project" value="InterPro"/>
</dbReference>
<dbReference type="InterPro" id="IPR036388">
    <property type="entry name" value="WH-like_DNA-bd_sf"/>
</dbReference>
<dbReference type="InterPro" id="IPR000847">
    <property type="entry name" value="LysR_HTH_N"/>
</dbReference>
<name>A0A378U0J4_NEIEL</name>
<comment type="similarity">
    <text evidence="1">Belongs to the LysR transcriptional regulatory family.</text>
</comment>
<dbReference type="GO" id="GO:0000976">
    <property type="term" value="F:transcription cis-regulatory region binding"/>
    <property type="evidence" value="ECO:0007669"/>
    <property type="project" value="TreeGrafter"/>
</dbReference>
<dbReference type="FunFam" id="1.10.10.10:FF:000001">
    <property type="entry name" value="LysR family transcriptional regulator"/>
    <property type="match status" value="1"/>
</dbReference>
<dbReference type="InterPro" id="IPR005119">
    <property type="entry name" value="LysR_subst-bd"/>
</dbReference>
<evidence type="ECO:0000313" key="6">
    <source>
        <dbReference type="EMBL" id="STZ68738.1"/>
    </source>
</evidence>
<dbReference type="PANTHER" id="PTHR30126">
    <property type="entry name" value="HTH-TYPE TRANSCRIPTIONAL REGULATOR"/>
    <property type="match status" value="1"/>
</dbReference>
<sequence>MTDPTPAKEKNMELNQLKAFVTVAHQGNLTQASERLFLSQPAVSAQIKAIENELGTPLFVRNSNGMTLTRAGEIFLPEAESLLQHKHRLEHFAKTLAANHTEEIRLGLIHPVDSAKVTRLTALISQREPKTRLHIQYGMSGEIADRIQEHKLHGGFFLGTSKQMGIRSIFLENIHYSLICPKAERDAIRQGIPKSLENHIWIEMSGAASSNRHLQQFWRANRLAPKRQILCDYPQTIIDLVADGLGIAMVPESKAAAAINAGRPVAVIEEYRQTLPLHFIHADEYAQNPGLQLLKQCIGTVWQMLDNGYAGPSESETETE</sequence>
<dbReference type="Proteomes" id="UP000254927">
    <property type="component" value="Unassembled WGS sequence"/>
</dbReference>
<dbReference type="AlphaFoldDB" id="A0A378U0J4"/>
<protein>
    <submittedName>
        <fullName evidence="6">LysR family transcriptional regulator</fullName>
    </submittedName>
</protein>
<reference evidence="6 7" key="1">
    <citation type="submission" date="2018-06" db="EMBL/GenBank/DDBJ databases">
        <authorList>
            <consortium name="Pathogen Informatics"/>
            <person name="Doyle S."/>
        </authorList>
    </citation>
    <scope>NUCLEOTIDE SEQUENCE [LARGE SCALE GENOMIC DNA]</scope>
    <source>
        <strain evidence="6 7">NCTC10660</strain>
    </source>
</reference>
<accession>A0A378U0J4</accession>
<evidence type="ECO:0000256" key="2">
    <source>
        <dbReference type="ARBA" id="ARBA00023015"/>
    </source>
</evidence>
<dbReference type="SUPFAM" id="SSF46785">
    <property type="entry name" value="Winged helix' DNA-binding domain"/>
    <property type="match status" value="1"/>
</dbReference>
<dbReference type="InterPro" id="IPR036390">
    <property type="entry name" value="WH_DNA-bd_sf"/>
</dbReference>
<dbReference type="PANTHER" id="PTHR30126:SF40">
    <property type="entry name" value="HTH-TYPE TRANSCRIPTIONAL REGULATOR GLTR"/>
    <property type="match status" value="1"/>
</dbReference>
<dbReference type="CDD" id="cd05466">
    <property type="entry name" value="PBP2_LTTR_substrate"/>
    <property type="match status" value="1"/>
</dbReference>
<dbReference type="Gene3D" id="1.10.10.10">
    <property type="entry name" value="Winged helix-like DNA-binding domain superfamily/Winged helix DNA-binding domain"/>
    <property type="match status" value="1"/>
</dbReference>
<evidence type="ECO:0000313" key="7">
    <source>
        <dbReference type="Proteomes" id="UP000254927"/>
    </source>
</evidence>
<evidence type="ECO:0000256" key="4">
    <source>
        <dbReference type="ARBA" id="ARBA00023163"/>
    </source>
</evidence>
<keyword evidence="3" id="KW-0238">DNA-binding</keyword>
<dbReference type="PROSITE" id="PS50931">
    <property type="entry name" value="HTH_LYSR"/>
    <property type="match status" value="1"/>
</dbReference>
<evidence type="ECO:0000256" key="1">
    <source>
        <dbReference type="ARBA" id="ARBA00009437"/>
    </source>
</evidence>
<organism evidence="6 7">
    <name type="scientific">Neisseria elongata</name>
    <dbReference type="NCBI Taxonomy" id="495"/>
    <lineage>
        <taxon>Bacteria</taxon>
        <taxon>Pseudomonadati</taxon>
        <taxon>Pseudomonadota</taxon>
        <taxon>Betaproteobacteria</taxon>
        <taxon>Neisseriales</taxon>
        <taxon>Neisseriaceae</taxon>
        <taxon>Neisseria</taxon>
    </lineage>
</organism>
<proteinExistence type="inferred from homology"/>
<keyword evidence="4" id="KW-0804">Transcription</keyword>
<dbReference type="Pfam" id="PF00126">
    <property type="entry name" value="HTH_1"/>
    <property type="match status" value="1"/>
</dbReference>
<evidence type="ECO:0000259" key="5">
    <source>
        <dbReference type="PROSITE" id="PS50931"/>
    </source>
</evidence>
<gene>
    <name evidence="6" type="primary">cmpR</name>
    <name evidence="6" type="ORF">NCTC10660_02268</name>
</gene>
<evidence type="ECO:0000256" key="3">
    <source>
        <dbReference type="ARBA" id="ARBA00023125"/>
    </source>
</evidence>
<feature type="domain" description="HTH lysR-type" evidence="5">
    <location>
        <begin position="12"/>
        <end position="69"/>
    </location>
</feature>
<dbReference type="PRINTS" id="PR00039">
    <property type="entry name" value="HTHLYSR"/>
</dbReference>
<dbReference type="SUPFAM" id="SSF53850">
    <property type="entry name" value="Periplasmic binding protein-like II"/>
    <property type="match status" value="1"/>
</dbReference>